<dbReference type="Pfam" id="PF16158">
    <property type="entry name" value="N_BRCA1_IG"/>
    <property type="match status" value="1"/>
</dbReference>
<evidence type="ECO:0000256" key="10">
    <source>
        <dbReference type="ARBA" id="ARBA00023329"/>
    </source>
</evidence>
<feature type="non-terminal residue" evidence="20">
    <location>
        <position position="930"/>
    </location>
</feature>
<dbReference type="GO" id="GO:0043130">
    <property type="term" value="F:ubiquitin binding"/>
    <property type="evidence" value="ECO:0007669"/>
    <property type="project" value="TreeGrafter"/>
</dbReference>
<accession>A0A851IXB7</accession>
<dbReference type="GO" id="GO:0005776">
    <property type="term" value="C:autophagosome"/>
    <property type="evidence" value="ECO:0007669"/>
    <property type="project" value="UniProtKB-SubCell"/>
</dbReference>
<feature type="region of interest" description="Disordered" evidence="16">
    <location>
        <begin position="793"/>
        <end position="829"/>
    </location>
</feature>
<dbReference type="Proteomes" id="UP000660704">
    <property type="component" value="Unassembled WGS sequence"/>
</dbReference>
<keyword evidence="15" id="KW-0175">Coiled coil</keyword>
<dbReference type="AlphaFoldDB" id="A0A851IXB7"/>
<dbReference type="InterPro" id="IPR009060">
    <property type="entry name" value="UBA-like_sf"/>
</dbReference>
<feature type="domain" description="UBA" evidence="17">
    <location>
        <begin position="877"/>
        <end position="922"/>
    </location>
</feature>
<evidence type="ECO:0000256" key="1">
    <source>
        <dbReference type="ARBA" id="ARBA00004371"/>
    </source>
</evidence>
<dbReference type="SUPFAM" id="SSF57850">
    <property type="entry name" value="RING/U-box"/>
    <property type="match status" value="1"/>
</dbReference>
<evidence type="ECO:0000256" key="12">
    <source>
        <dbReference type="ARBA" id="ARBA00068689"/>
    </source>
</evidence>
<dbReference type="GO" id="GO:0031430">
    <property type="term" value="C:M band"/>
    <property type="evidence" value="ECO:0007669"/>
    <property type="project" value="UniProtKB-SubCell"/>
</dbReference>
<dbReference type="CDD" id="cd14947">
    <property type="entry name" value="NBR1_like"/>
    <property type="match status" value="1"/>
</dbReference>
<evidence type="ECO:0000256" key="11">
    <source>
        <dbReference type="ARBA" id="ARBA00037833"/>
    </source>
</evidence>
<dbReference type="SUPFAM" id="SSF46934">
    <property type="entry name" value="UBA-like"/>
    <property type="match status" value="1"/>
</dbReference>
<keyword evidence="8" id="KW-0832">Ubl conjugation</keyword>
<keyword evidence="9" id="KW-0458">Lysosome</keyword>
<dbReference type="PROSITE" id="PS50135">
    <property type="entry name" value="ZF_ZZ_2"/>
    <property type="match status" value="1"/>
</dbReference>
<dbReference type="SUPFAM" id="SSF54277">
    <property type="entry name" value="CAD &amp; PB1 domains"/>
    <property type="match status" value="1"/>
</dbReference>
<dbReference type="Gene3D" id="3.10.20.90">
    <property type="entry name" value="Phosphatidylinositol 3-kinase Catalytic Subunit, Chain A, domain 1"/>
    <property type="match status" value="1"/>
</dbReference>
<dbReference type="SMART" id="SM00291">
    <property type="entry name" value="ZnF_ZZ"/>
    <property type="match status" value="1"/>
</dbReference>
<feature type="domain" description="PB1" evidence="19">
    <location>
        <begin position="4"/>
        <end position="84"/>
    </location>
</feature>
<proteinExistence type="predicted"/>
<dbReference type="SMART" id="SM00666">
    <property type="entry name" value="PB1"/>
    <property type="match status" value="1"/>
</dbReference>
<dbReference type="InterPro" id="IPR053793">
    <property type="entry name" value="PB1-like"/>
</dbReference>
<evidence type="ECO:0000256" key="16">
    <source>
        <dbReference type="SAM" id="MobiDB-lite"/>
    </source>
</evidence>
<dbReference type="FunFam" id="3.30.60.90:FF:000007">
    <property type="entry name" value="Next to BRCA1 gene 1 protein"/>
    <property type="match status" value="1"/>
</dbReference>
<dbReference type="InterPro" id="IPR032350">
    <property type="entry name" value="Nbr1_FW"/>
</dbReference>
<dbReference type="Gene3D" id="1.10.8.10">
    <property type="entry name" value="DNA helicase RuvA subunit, C-terminal domain"/>
    <property type="match status" value="1"/>
</dbReference>
<evidence type="ECO:0000259" key="19">
    <source>
        <dbReference type="PROSITE" id="PS51745"/>
    </source>
</evidence>
<dbReference type="Gene3D" id="3.30.60.90">
    <property type="match status" value="1"/>
</dbReference>
<evidence type="ECO:0000256" key="4">
    <source>
        <dbReference type="ARBA" id="ARBA00022553"/>
    </source>
</evidence>
<evidence type="ECO:0000259" key="18">
    <source>
        <dbReference type="PROSITE" id="PS50135"/>
    </source>
</evidence>
<evidence type="ECO:0000256" key="5">
    <source>
        <dbReference type="ARBA" id="ARBA00022723"/>
    </source>
</evidence>
<dbReference type="InterPro" id="IPR015940">
    <property type="entry name" value="UBA"/>
</dbReference>
<feature type="compositionally biased region" description="Basic and acidic residues" evidence="16">
    <location>
        <begin position="808"/>
        <end position="822"/>
    </location>
</feature>
<keyword evidence="4" id="KW-0597">Phosphoprotein</keyword>
<feature type="domain" description="ZZ-type" evidence="18">
    <location>
        <begin position="195"/>
        <end position="247"/>
    </location>
</feature>
<dbReference type="GO" id="GO:0008270">
    <property type="term" value="F:zinc ion binding"/>
    <property type="evidence" value="ECO:0007669"/>
    <property type="project" value="UniProtKB-KW"/>
</dbReference>
<dbReference type="PANTHER" id="PTHR20930:SF2">
    <property type="entry name" value="NEXT TO BRCA1 GENE 1 PROTEIN"/>
    <property type="match status" value="1"/>
</dbReference>
<keyword evidence="7" id="KW-0862">Zinc</keyword>
<evidence type="ECO:0000256" key="13">
    <source>
        <dbReference type="ARBA" id="ARBA00083062"/>
    </source>
</evidence>
<evidence type="ECO:0000313" key="21">
    <source>
        <dbReference type="Proteomes" id="UP000660704"/>
    </source>
</evidence>
<sequence>MEPRVTLRVTCRGDTRTLLVSDPAHTTWADVEAMVKVSFDLDNIQIKYIDEDNDEIAVKQGNQLQMNAYEKNSSHALQLHEKTVKEKLVLLKDEKKPLLHYSMLAQGLEEEMKNNKELTIQQKLNQTTTGNTNENPPEWFTSYLETFREQVVKETVERLEQKLYEKLVHPNQPPDFCESSVAAAAPPSEGCSPCDWLISCCNCRARIVGVRYQCSLCPAYNICEECEAGTYAHDPNHVLFKLRRPVPCAADSHSLAELSPRLPATLEQVRLQKQMDKRFLKAEKQRLRAEKKQRKAEVRELKKQLKLHRKIHLWNSIHVLETNSSPALKSESLQPNTFLSPNQPFQTIVPTLSAVFVDENLPDGTHLKPGTKFIKHWRMKNTGNVEWSSDTKLKLMWGNLTLASAEKKDVLVPSLPSGQVGTVSVEFVAPNIEGTYTSHWRLSHRGEQFGPRIWCSIVVDPSPPADYVESDWKDSDCCQKRVSVTLFLQDASLKTETGAQLIGEIAEQAEISLPTIPLKIKNLPSEREFYIPSVDLLTAQDLLSFELLDINIVQELERVPHNTPVDMTPCMSPLPRDSPLLEKPGLGQIEEENEGSGFKLVPACLSVDSSVVKVKAEHGLNQEEGEEDMSGTQFVCETVIRSLTLDAAPDHKPPQKNPKILQRDLPLSDENTSPCGGSGNCDEEEDDKDDVQSQCSSASSEDYIIILPECFDTSRPLGDSMYSSALSQPGLEKTGEPETVAESPEGGSQAQIQRISDPLTTSQTLAAVPLTPATVDSLPQAQRNLSSLQNSIFQEPNTPASENISSAPHDRIQREEPSDEGNHGPGSSAFLTKFSEYPRYPQGSSIAGELVKGALSVAASAYKALFAGPPIIEQPAAPEEQTAALLSSLWEMGFCDRQLNLRLLKKHNNNVIEVVTELLHISNRDWCSRC</sequence>
<dbReference type="FunFam" id="2.60.40.10:FF:000199">
    <property type="entry name" value="next to BRCA1 gene 1 protein-like"/>
    <property type="match status" value="1"/>
</dbReference>
<keyword evidence="6 14" id="KW-0863">Zinc-finger</keyword>
<dbReference type="InterPro" id="IPR043145">
    <property type="entry name" value="Znf_ZZ_sf"/>
</dbReference>
<dbReference type="PROSITE" id="PS01357">
    <property type="entry name" value="ZF_ZZ_1"/>
    <property type="match status" value="1"/>
</dbReference>
<dbReference type="PANTHER" id="PTHR20930">
    <property type="entry name" value="OVARIAN CARCINOMA ANTIGEN CA125-RELATED"/>
    <property type="match status" value="1"/>
</dbReference>
<dbReference type="FunFam" id="3.10.20.90:FF:000072">
    <property type="entry name" value="Next to BRCA1 gene 1 protein"/>
    <property type="match status" value="1"/>
</dbReference>
<organism evidence="20 21">
    <name type="scientific">Donacobius atricapilla</name>
    <dbReference type="NCBI Taxonomy" id="237420"/>
    <lineage>
        <taxon>Eukaryota</taxon>
        <taxon>Metazoa</taxon>
        <taxon>Chordata</taxon>
        <taxon>Craniata</taxon>
        <taxon>Vertebrata</taxon>
        <taxon>Euteleostomi</taxon>
        <taxon>Archelosauria</taxon>
        <taxon>Archosauria</taxon>
        <taxon>Dinosauria</taxon>
        <taxon>Saurischia</taxon>
        <taxon>Theropoda</taxon>
        <taxon>Coelurosauria</taxon>
        <taxon>Aves</taxon>
        <taxon>Neognathae</taxon>
        <taxon>Neoaves</taxon>
        <taxon>Telluraves</taxon>
        <taxon>Australaves</taxon>
        <taxon>Passeriformes</taxon>
        <taxon>Mimidae</taxon>
        <taxon>Donacobius</taxon>
    </lineage>
</organism>
<dbReference type="CDD" id="cd14319">
    <property type="entry name" value="UBA_NBR1"/>
    <property type="match status" value="1"/>
</dbReference>
<evidence type="ECO:0000256" key="7">
    <source>
        <dbReference type="ARBA" id="ARBA00022833"/>
    </source>
</evidence>
<dbReference type="FunFam" id="1.10.8.10:FF:000033">
    <property type="entry name" value="Next to BRCA1 gene 1 protein"/>
    <property type="match status" value="1"/>
</dbReference>
<gene>
    <name evidence="20" type="primary">Nbr1</name>
    <name evidence="20" type="ORF">DONATR_R06889</name>
</gene>
<reference evidence="20" key="1">
    <citation type="submission" date="2019-09" db="EMBL/GenBank/DDBJ databases">
        <title>Bird 10,000 Genomes (B10K) Project - Family phase.</title>
        <authorList>
            <person name="Zhang G."/>
        </authorList>
    </citation>
    <scope>NUCLEOTIDE SEQUENCE</scope>
    <source>
        <strain evidence="20">B10K-DU-001-63</strain>
        <tissue evidence="20">Muscle</tissue>
    </source>
</reference>
<evidence type="ECO:0000256" key="9">
    <source>
        <dbReference type="ARBA" id="ARBA00023228"/>
    </source>
</evidence>
<dbReference type="InterPro" id="IPR000433">
    <property type="entry name" value="Znf_ZZ"/>
</dbReference>
<keyword evidence="21" id="KW-1185">Reference proteome</keyword>
<evidence type="ECO:0000259" key="17">
    <source>
        <dbReference type="PROSITE" id="PS50030"/>
    </source>
</evidence>
<evidence type="ECO:0000256" key="3">
    <source>
        <dbReference type="ARBA" id="ARBA00022490"/>
    </source>
</evidence>
<dbReference type="GO" id="GO:0005778">
    <property type="term" value="C:peroxisomal membrane"/>
    <property type="evidence" value="ECO:0007669"/>
    <property type="project" value="UniProtKB-ARBA"/>
</dbReference>
<keyword evidence="5" id="KW-0479">Metal-binding</keyword>
<feature type="compositionally biased region" description="Polar residues" evidence="16">
    <location>
        <begin position="793"/>
        <end position="806"/>
    </location>
</feature>
<feature type="non-terminal residue" evidence="20">
    <location>
        <position position="1"/>
    </location>
</feature>
<dbReference type="InterPro" id="IPR000270">
    <property type="entry name" value="PB1_dom"/>
</dbReference>
<dbReference type="GO" id="GO:0005764">
    <property type="term" value="C:lysosome"/>
    <property type="evidence" value="ECO:0007669"/>
    <property type="project" value="UniProtKB-SubCell"/>
</dbReference>
<dbReference type="Gene3D" id="2.60.40.10">
    <property type="entry name" value="Immunoglobulins"/>
    <property type="match status" value="1"/>
</dbReference>
<feature type="coiled-coil region" evidence="15">
    <location>
        <begin position="270"/>
        <end position="311"/>
    </location>
</feature>
<dbReference type="InterPro" id="IPR013783">
    <property type="entry name" value="Ig-like_fold"/>
</dbReference>
<evidence type="ECO:0000313" key="20">
    <source>
        <dbReference type="EMBL" id="NXB70714.1"/>
    </source>
</evidence>
<evidence type="ECO:0000256" key="2">
    <source>
        <dbReference type="ARBA" id="ARBA00004419"/>
    </source>
</evidence>
<dbReference type="GO" id="GO:0000407">
    <property type="term" value="C:phagophore assembly site"/>
    <property type="evidence" value="ECO:0007669"/>
    <property type="project" value="TreeGrafter"/>
</dbReference>
<feature type="region of interest" description="Disordered" evidence="16">
    <location>
        <begin position="721"/>
        <end position="752"/>
    </location>
</feature>
<keyword evidence="10" id="KW-0968">Cytoplasmic vesicle</keyword>
<dbReference type="PROSITE" id="PS51745">
    <property type="entry name" value="PB1"/>
    <property type="match status" value="1"/>
</dbReference>
<feature type="region of interest" description="Disordered" evidence="16">
    <location>
        <begin position="646"/>
        <end position="698"/>
    </location>
</feature>
<keyword evidence="3" id="KW-0963">Cytoplasm</keyword>
<protein>
    <recommendedName>
        <fullName evidence="12">Next to BRCA1 gene 1 protein</fullName>
    </recommendedName>
    <alternativeName>
        <fullName evidence="13">Neighbor of BRCA1 gene 1 protein</fullName>
    </alternativeName>
</protein>
<evidence type="ECO:0000256" key="8">
    <source>
        <dbReference type="ARBA" id="ARBA00022843"/>
    </source>
</evidence>
<dbReference type="Pfam" id="PF00564">
    <property type="entry name" value="PB1"/>
    <property type="match status" value="1"/>
</dbReference>
<comment type="caution">
    <text evidence="20">The sequence shown here is derived from an EMBL/GenBank/DDBJ whole genome shotgun (WGS) entry which is preliminary data.</text>
</comment>
<evidence type="ECO:0000256" key="15">
    <source>
        <dbReference type="SAM" id="Coils"/>
    </source>
</evidence>
<dbReference type="GO" id="GO:0031410">
    <property type="term" value="C:cytoplasmic vesicle"/>
    <property type="evidence" value="ECO:0007669"/>
    <property type="project" value="UniProtKB-KW"/>
</dbReference>
<evidence type="ECO:0000256" key="6">
    <source>
        <dbReference type="ARBA" id="ARBA00022771"/>
    </source>
</evidence>
<dbReference type="EMBL" id="WBMY01002302">
    <property type="protein sequence ID" value="NXB70714.1"/>
    <property type="molecule type" value="Genomic_DNA"/>
</dbReference>
<name>A0A851IXB7_9PASS</name>
<evidence type="ECO:0000256" key="14">
    <source>
        <dbReference type="PROSITE-ProRule" id="PRU00228"/>
    </source>
</evidence>
<dbReference type="PROSITE" id="PS50030">
    <property type="entry name" value="UBA"/>
    <property type="match status" value="1"/>
</dbReference>
<dbReference type="CDD" id="cd02340">
    <property type="entry name" value="ZZ_NBR1_like"/>
    <property type="match status" value="1"/>
</dbReference>
<comment type="subcellular location">
    <subcellularLocation>
        <location evidence="11">Cytoplasm</location>
        <location evidence="11">Myofibril</location>
        <location evidence="11">Sarcomere</location>
        <location evidence="11">M line</location>
    </subcellularLocation>
    <subcellularLocation>
        <location evidence="2">Cytoplasmic vesicle</location>
        <location evidence="2">Autophagosome</location>
    </subcellularLocation>
    <subcellularLocation>
        <location evidence="1">Lysosome</location>
    </subcellularLocation>
</comment>
<dbReference type="GO" id="GO:0070013">
    <property type="term" value="C:intracellular organelle lumen"/>
    <property type="evidence" value="ECO:0007669"/>
    <property type="project" value="UniProtKB-ARBA"/>
</dbReference>
<dbReference type="GO" id="GO:0016236">
    <property type="term" value="P:macroautophagy"/>
    <property type="evidence" value="ECO:0007669"/>
    <property type="project" value="TreeGrafter"/>
</dbReference>